<proteinExistence type="predicted"/>
<dbReference type="RefSeq" id="WP_229954156.1">
    <property type="nucleotide sequence ID" value="NZ_BAAAEM010000002.1"/>
</dbReference>
<evidence type="ECO:0000313" key="4">
    <source>
        <dbReference type="Proteomes" id="UP001500713"/>
    </source>
</evidence>
<feature type="signal peptide" evidence="2">
    <location>
        <begin position="1"/>
        <end position="21"/>
    </location>
</feature>
<feature type="region of interest" description="Disordered" evidence="1">
    <location>
        <begin position="31"/>
        <end position="51"/>
    </location>
</feature>
<keyword evidence="4" id="KW-1185">Reference proteome</keyword>
<sequence>MKKLSLFLAAASVMVAAPALASGGGGGGGYSGGGFGASQPRDPRAAAFSQGKRAFKKRITCKKCEYKGGFTDGKTAREVAARVKAGEFNLKPRQRQAVLYYMSERYSIVP</sequence>
<reference evidence="3 4" key="1">
    <citation type="journal article" date="2019" name="Int. J. Syst. Evol. Microbiol.">
        <title>The Global Catalogue of Microorganisms (GCM) 10K type strain sequencing project: providing services to taxonomists for standard genome sequencing and annotation.</title>
        <authorList>
            <consortium name="The Broad Institute Genomics Platform"/>
            <consortium name="The Broad Institute Genome Sequencing Center for Infectious Disease"/>
            <person name="Wu L."/>
            <person name="Ma J."/>
        </authorList>
    </citation>
    <scope>NUCLEOTIDE SEQUENCE [LARGE SCALE GENOMIC DNA]</scope>
    <source>
        <strain evidence="3 4">JCM 14162</strain>
    </source>
</reference>
<gene>
    <name evidence="3" type="ORF">GCM10009096_02930</name>
</gene>
<dbReference type="Proteomes" id="UP001500713">
    <property type="component" value="Unassembled WGS sequence"/>
</dbReference>
<dbReference type="EMBL" id="BAAAEM010000002">
    <property type="protein sequence ID" value="GAA0465709.1"/>
    <property type="molecule type" value="Genomic_DNA"/>
</dbReference>
<evidence type="ECO:0000256" key="1">
    <source>
        <dbReference type="SAM" id="MobiDB-lite"/>
    </source>
</evidence>
<evidence type="ECO:0000313" key="3">
    <source>
        <dbReference type="EMBL" id="GAA0465709.1"/>
    </source>
</evidence>
<feature type="chain" id="PRO_5046064840" description="Cytochrome c domain-containing protein" evidence="2">
    <location>
        <begin position="22"/>
        <end position="110"/>
    </location>
</feature>
<name>A0ABN1A266_9SPHN</name>
<accession>A0ABN1A266</accession>
<protein>
    <recommendedName>
        <fullName evidence="5">Cytochrome c domain-containing protein</fullName>
    </recommendedName>
</protein>
<evidence type="ECO:0008006" key="5">
    <source>
        <dbReference type="Google" id="ProtNLM"/>
    </source>
</evidence>
<organism evidence="3 4">
    <name type="scientific">Parasphingorhabdus litoris</name>
    <dbReference type="NCBI Taxonomy" id="394733"/>
    <lineage>
        <taxon>Bacteria</taxon>
        <taxon>Pseudomonadati</taxon>
        <taxon>Pseudomonadota</taxon>
        <taxon>Alphaproteobacteria</taxon>
        <taxon>Sphingomonadales</taxon>
        <taxon>Sphingomonadaceae</taxon>
        <taxon>Parasphingorhabdus</taxon>
    </lineage>
</organism>
<evidence type="ECO:0000256" key="2">
    <source>
        <dbReference type="SAM" id="SignalP"/>
    </source>
</evidence>
<comment type="caution">
    <text evidence="3">The sequence shown here is derived from an EMBL/GenBank/DDBJ whole genome shotgun (WGS) entry which is preliminary data.</text>
</comment>
<keyword evidence="2" id="KW-0732">Signal</keyword>